<evidence type="ECO:0000313" key="9">
    <source>
        <dbReference type="Proteomes" id="UP000037566"/>
    </source>
</evidence>
<evidence type="ECO:0000256" key="5">
    <source>
        <dbReference type="ARBA" id="ARBA00045658"/>
    </source>
</evidence>
<evidence type="ECO:0000256" key="1">
    <source>
        <dbReference type="ARBA" id="ARBA00022741"/>
    </source>
</evidence>
<evidence type="ECO:0000313" key="8">
    <source>
        <dbReference type="EMBL" id="KON64075.1"/>
    </source>
</evidence>
<dbReference type="PANTHER" id="PTHR13748">
    <property type="entry name" value="COBW-RELATED"/>
    <property type="match status" value="1"/>
</dbReference>
<keyword evidence="2" id="KW-0378">Hydrolase</keyword>
<evidence type="ECO:0000256" key="3">
    <source>
        <dbReference type="ARBA" id="ARBA00023186"/>
    </source>
</evidence>
<dbReference type="RefSeq" id="WP_053323559.1">
    <property type="nucleotide sequence ID" value="NZ_LHUQ01000015.1"/>
</dbReference>
<sequence length="328" mass="35711">MTAVSPPPGTRTDAVPVIVIGGFLGAGKTTFINRIINSFPTRKLSAVVNDFGAIDIDADLINLGREQVIPLRNGCICCSLQGDMLSTIRYLLAQPVRPDGIIIECSGVSQIGDVKTALLDAVFWKEAALDSVICVADGQDILEDPAYFAQSLRAEQFRDGDFIILSKMDQMSPEQRQTVRERVLAHGKRAEFVLDNTAVAQMENLLFSFSFDHTAPLRKTAGLRASDAAPVQPFASLAWESDRPIAFDIFQQVIGAHASTLLRAKGILYASHAPHTPAVFQMVGNRVTMGAGHDPEMGAHRSRIVFIGYEGQINLKTLRADMDRCVAE</sequence>
<comment type="catalytic activity">
    <reaction evidence="6">
        <text>GTP + H2O = GDP + phosphate + H(+)</text>
        <dbReference type="Rhea" id="RHEA:19669"/>
        <dbReference type="ChEBI" id="CHEBI:15377"/>
        <dbReference type="ChEBI" id="CHEBI:15378"/>
        <dbReference type="ChEBI" id="CHEBI:37565"/>
        <dbReference type="ChEBI" id="CHEBI:43474"/>
        <dbReference type="ChEBI" id="CHEBI:58189"/>
    </reaction>
    <physiologicalReaction direction="left-to-right" evidence="6">
        <dbReference type="Rhea" id="RHEA:19670"/>
    </physiologicalReaction>
</comment>
<dbReference type="GO" id="GO:0000166">
    <property type="term" value="F:nucleotide binding"/>
    <property type="evidence" value="ECO:0007669"/>
    <property type="project" value="UniProtKB-KW"/>
</dbReference>
<dbReference type="InterPro" id="IPR036627">
    <property type="entry name" value="CobW-likC_sf"/>
</dbReference>
<dbReference type="SMART" id="SM00833">
    <property type="entry name" value="CobW_C"/>
    <property type="match status" value="1"/>
</dbReference>
<dbReference type="InterPro" id="IPR011629">
    <property type="entry name" value="CobW-like_C"/>
</dbReference>
<dbReference type="GO" id="GO:0005737">
    <property type="term" value="C:cytoplasm"/>
    <property type="evidence" value="ECO:0007669"/>
    <property type="project" value="TreeGrafter"/>
</dbReference>
<dbReference type="GO" id="GO:0016787">
    <property type="term" value="F:hydrolase activity"/>
    <property type="evidence" value="ECO:0007669"/>
    <property type="project" value="UniProtKB-KW"/>
</dbReference>
<dbReference type="STRING" id="33995.KOEU_24260"/>
<feature type="domain" description="CobW C-terminal" evidence="7">
    <location>
        <begin position="234"/>
        <end position="326"/>
    </location>
</feature>
<protein>
    <submittedName>
        <fullName evidence="8">Metal chaperone YciC</fullName>
    </submittedName>
</protein>
<dbReference type="OrthoDB" id="9808822at2"/>
<organism evidence="8 9">
    <name type="scientific">Komagataeibacter europaeus</name>
    <name type="common">Gluconacetobacter europaeus</name>
    <dbReference type="NCBI Taxonomy" id="33995"/>
    <lineage>
        <taxon>Bacteria</taxon>
        <taxon>Pseudomonadati</taxon>
        <taxon>Pseudomonadota</taxon>
        <taxon>Alphaproteobacteria</taxon>
        <taxon>Acetobacterales</taxon>
        <taxon>Acetobacteraceae</taxon>
        <taxon>Komagataeibacter</taxon>
    </lineage>
</organism>
<keyword evidence="1" id="KW-0547">Nucleotide-binding</keyword>
<reference evidence="8" key="1">
    <citation type="submission" date="2015-08" db="EMBL/GenBank/DDBJ databases">
        <title>Draft genome sequence of Komagataeibacter europaeus CECT 8546 a cellulose producer strain from vinegar produced by the traditional method.</title>
        <authorList>
            <person name="Poehlein A."/>
            <person name="Valera M.J."/>
            <person name="Haack F.S."/>
            <person name="Mas A."/>
            <person name="Daniel R."/>
            <person name="Streit W.R."/>
            <person name="Mateo E."/>
        </authorList>
    </citation>
    <scope>NUCLEOTIDE SEQUENCE [LARGE SCALE GENOMIC DNA]</scope>
    <source>
        <strain evidence="8">CECT 8546</strain>
    </source>
</reference>
<comment type="caution">
    <text evidence="8">The sequence shown here is derived from an EMBL/GenBank/DDBJ whole genome shotgun (WGS) entry which is preliminary data.</text>
</comment>
<dbReference type="InterPro" id="IPR051316">
    <property type="entry name" value="Zinc-reg_GTPase_activator"/>
</dbReference>
<dbReference type="Pfam" id="PF07683">
    <property type="entry name" value="CobW_C"/>
    <property type="match status" value="1"/>
</dbReference>
<gene>
    <name evidence="8" type="primary">yciC3</name>
    <name evidence="8" type="ORF">KOEU_24260</name>
</gene>
<evidence type="ECO:0000256" key="4">
    <source>
        <dbReference type="ARBA" id="ARBA00034320"/>
    </source>
</evidence>
<comment type="similarity">
    <text evidence="4">Belongs to the SIMIBI class G3E GTPase family. ZNG1 subfamily.</text>
</comment>
<dbReference type="Gene3D" id="3.40.50.300">
    <property type="entry name" value="P-loop containing nucleotide triphosphate hydrolases"/>
    <property type="match status" value="1"/>
</dbReference>
<dbReference type="EMBL" id="LHUQ01000015">
    <property type="protein sequence ID" value="KON64075.1"/>
    <property type="molecule type" value="Genomic_DNA"/>
</dbReference>
<keyword evidence="3" id="KW-0143">Chaperone</keyword>
<comment type="function">
    <text evidence="5">Zinc chaperone that directly transfers zinc cofactor to target proteins, thereby activating them. Zinc is transferred from the CXCC motif in the GTPase domain to the zinc binding site in target proteins in a process requiring GTP hydrolysis.</text>
</comment>
<dbReference type="AlphaFoldDB" id="A0A0M0EFQ2"/>
<dbReference type="SUPFAM" id="SSF90002">
    <property type="entry name" value="Hypothetical protein YjiA, C-terminal domain"/>
    <property type="match status" value="1"/>
</dbReference>
<accession>A0A0M0EFQ2</accession>
<keyword evidence="9" id="KW-1185">Reference proteome</keyword>
<proteinExistence type="inferred from homology"/>
<evidence type="ECO:0000256" key="6">
    <source>
        <dbReference type="ARBA" id="ARBA00049117"/>
    </source>
</evidence>
<dbReference type="CDD" id="cd03112">
    <property type="entry name" value="CobW-like"/>
    <property type="match status" value="1"/>
</dbReference>
<dbReference type="InterPro" id="IPR003495">
    <property type="entry name" value="CobW/HypB/UreG_nucleotide-bd"/>
</dbReference>
<evidence type="ECO:0000256" key="2">
    <source>
        <dbReference type="ARBA" id="ARBA00022801"/>
    </source>
</evidence>
<dbReference type="Gene3D" id="3.30.1220.10">
    <property type="entry name" value="CobW-like, C-terminal domain"/>
    <property type="match status" value="1"/>
</dbReference>
<dbReference type="PATRIC" id="fig|33995.3.peg.2703"/>
<dbReference type="PANTHER" id="PTHR13748:SF62">
    <property type="entry name" value="COBW DOMAIN-CONTAINING PROTEIN"/>
    <property type="match status" value="1"/>
</dbReference>
<name>A0A0M0EFQ2_KOMEU</name>
<dbReference type="SUPFAM" id="SSF52540">
    <property type="entry name" value="P-loop containing nucleoside triphosphate hydrolases"/>
    <property type="match status" value="1"/>
</dbReference>
<dbReference type="Pfam" id="PF02492">
    <property type="entry name" value="cobW"/>
    <property type="match status" value="1"/>
</dbReference>
<dbReference type="Proteomes" id="UP000037566">
    <property type="component" value="Unassembled WGS sequence"/>
</dbReference>
<evidence type="ECO:0000259" key="7">
    <source>
        <dbReference type="SMART" id="SM00833"/>
    </source>
</evidence>
<dbReference type="InterPro" id="IPR027417">
    <property type="entry name" value="P-loop_NTPase"/>
</dbReference>